<organism evidence="1 2">
    <name type="scientific">Ectopseudomonas chengduensis</name>
    <dbReference type="NCBI Taxonomy" id="489632"/>
    <lineage>
        <taxon>Bacteria</taxon>
        <taxon>Pseudomonadati</taxon>
        <taxon>Pseudomonadota</taxon>
        <taxon>Gammaproteobacteria</taxon>
        <taxon>Pseudomonadales</taxon>
        <taxon>Pseudomonadaceae</taxon>
        <taxon>Ectopseudomonas</taxon>
    </lineage>
</organism>
<reference evidence="2" key="1">
    <citation type="submission" date="2016-10" db="EMBL/GenBank/DDBJ databases">
        <authorList>
            <person name="Varghese N."/>
            <person name="Submissions S."/>
        </authorList>
    </citation>
    <scope>NUCLEOTIDE SEQUENCE [LARGE SCALE GENOMIC DNA]</scope>
    <source>
        <strain evidence="2">DSM 26382</strain>
    </source>
</reference>
<keyword evidence="2" id="KW-1185">Reference proteome</keyword>
<dbReference type="InterPro" id="IPR046160">
    <property type="entry name" value="DUF6162"/>
</dbReference>
<accession>A0A1G6NBZ2</accession>
<gene>
    <name evidence="1" type="ORF">SAMN05216576_10554</name>
</gene>
<dbReference type="Proteomes" id="UP000199467">
    <property type="component" value="Unassembled WGS sequence"/>
</dbReference>
<protein>
    <submittedName>
        <fullName evidence="1">Uncharacterized protein</fullName>
    </submittedName>
</protein>
<proteinExistence type="predicted"/>
<evidence type="ECO:0000313" key="1">
    <source>
        <dbReference type="EMBL" id="SDC65389.1"/>
    </source>
</evidence>
<dbReference type="RefSeq" id="WP_055986560.1">
    <property type="nucleotide sequence ID" value="NZ_FMZQ01000005.1"/>
</dbReference>
<dbReference type="Pfam" id="PF19659">
    <property type="entry name" value="DUF6162"/>
    <property type="match status" value="1"/>
</dbReference>
<dbReference type="AlphaFoldDB" id="A0A1G6NBZ2"/>
<sequence>MTTQVVRPAGAGHESLWVAVLSLSIILLAATVISLRSENHEEESVAAHQIDARRDLNAAEQGIHTELVVALDEILMLRDEQQTLPEPQQLAEEGIPPFTHDASTATRGHHVWQLLHVGDDYAYQGLSGDSAVAGSFLLLASAADADIWLNRSSDVVAPQNLHADALIAAGWRQVASQYDAGVTRQHRH</sequence>
<evidence type="ECO:0000313" key="2">
    <source>
        <dbReference type="Proteomes" id="UP000199467"/>
    </source>
</evidence>
<name>A0A1G6NBZ2_9GAMM</name>
<dbReference type="EMBL" id="FMZQ01000005">
    <property type="protein sequence ID" value="SDC65389.1"/>
    <property type="molecule type" value="Genomic_DNA"/>
</dbReference>